<dbReference type="GO" id="GO:0008483">
    <property type="term" value="F:transaminase activity"/>
    <property type="evidence" value="ECO:0007669"/>
    <property type="project" value="UniProtKB-KW"/>
</dbReference>
<dbReference type="SUPFAM" id="SSF56752">
    <property type="entry name" value="D-aminoacid aminotransferase-like PLP-dependent enzymes"/>
    <property type="match status" value="1"/>
</dbReference>
<protein>
    <recommendedName>
        <fullName evidence="1">Probable branched-chain-amino-acid aminotransferase</fullName>
    </recommendedName>
</protein>
<dbReference type="NCBIfam" id="NF005729">
    <property type="entry name" value="PRK07546.1-3"/>
    <property type="match status" value="1"/>
</dbReference>
<gene>
    <name evidence="2" type="ORF">MRS75_01025</name>
</gene>
<sequence>MDFSLIETLRWVPDNGFLRLERHLARLTNSASTLGFPNPDGARAALEAHMKGATAPLRMRLEFFASGRIEAISAPFVPLPANSIWRLGIAGTRLSSSDPLLRHKTSRREIYYAARAEFPVDQTDEVILLNERDEVCEGTITSLFVDDGEGCLLTPPLACGLLAGVLRADLLDRKRATEARLTLADLAGRTLYVGNSLRGLVRAEMI</sequence>
<dbReference type="InterPro" id="IPR043131">
    <property type="entry name" value="BCAT-like_N"/>
</dbReference>
<dbReference type="RefSeq" id="WP_311794206.1">
    <property type="nucleotide sequence ID" value="NZ_JALDYZ010000001.1"/>
</dbReference>
<evidence type="ECO:0000256" key="1">
    <source>
        <dbReference type="ARBA" id="ARBA00014472"/>
    </source>
</evidence>
<keyword evidence="2" id="KW-0808">Transferase</keyword>
<comment type="caution">
    <text evidence="2">The sequence shown here is derived from an EMBL/GenBank/DDBJ whole genome shotgun (WGS) entry which is preliminary data.</text>
</comment>
<keyword evidence="2" id="KW-0032">Aminotransferase</keyword>
<reference evidence="2" key="1">
    <citation type="submission" date="2022-03" db="EMBL/GenBank/DDBJ databases">
        <title>Fererhizobium litorale gen. nov., sp. nov., isolated from sandy sediments of the Sea of Japan seashore.</title>
        <authorList>
            <person name="Romanenko L."/>
            <person name="Kurilenko V."/>
            <person name="Otstavnykh N."/>
            <person name="Svetashev V."/>
            <person name="Tekutyeva L."/>
            <person name="Isaeva M."/>
            <person name="Mikhailov V."/>
        </authorList>
    </citation>
    <scope>NUCLEOTIDE SEQUENCE</scope>
    <source>
        <strain evidence="2">KMM 9576</strain>
    </source>
</reference>
<dbReference type="EMBL" id="JALDYZ010000001">
    <property type="protein sequence ID" value="MDI7920660.1"/>
    <property type="molecule type" value="Genomic_DNA"/>
</dbReference>
<proteinExistence type="predicted"/>
<dbReference type="Gene3D" id="3.30.470.10">
    <property type="match status" value="1"/>
</dbReference>
<dbReference type="Proteomes" id="UP001161580">
    <property type="component" value="Unassembled WGS sequence"/>
</dbReference>
<organism evidence="2 3">
    <name type="scientific">Ferirhizobium litorale</name>
    <dbReference type="NCBI Taxonomy" id="2927786"/>
    <lineage>
        <taxon>Bacteria</taxon>
        <taxon>Pseudomonadati</taxon>
        <taxon>Pseudomonadota</taxon>
        <taxon>Alphaproteobacteria</taxon>
        <taxon>Hyphomicrobiales</taxon>
        <taxon>Rhizobiaceae</taxon>
        <taxon>Ferirhizobium</taxon>
    </lineage>
</organism>
<name>A0AAE3QBP2_9HYPH</name>
<evidence type="ECO:0000313" key="2">
    <source>
        <dbReference type="EMBL" id="MDI7920660.1"/>
    </source>
</evidence>
<dbReference type="AlphaFoldDB" id="A0AAE3QBP2"/>
<accession>A0AAE3QBP2</accession>
<keyword evidence="3" id="KW-1185">Reference proteome</keyword>
<dbReference type="NCBIfam" id="NF005731">
    <property type="entry name" value="PRK07546.1-5"/>
    <property type="match status" value="1"/>
</dbReference>
<dbReference type="Pfam" id="PF01063">
    <property type="entry name" value="Aminotran_4"/>
    <property type="match status" value="1"/>
</dbReference>
<dbReference type="InterPro" id="IPR043132">
    <property type="entry name" value="BCAT-like_C"/>
</dbReference>
<evidence type="ECO:0000313" key="3">
    <source>
        <dbReference type="Proteomes" id="UP001161580"/>
    </source>
</evidence>
<dbReference type="InterPro" id="IPR036038">
    <property type="entry name" value="Aminotransferase-like"/>
</dbReference>
<dbReference type="Gene3D" id="3.20.10.10">
    <property type="entry name" value="D-amino Acid Aminotransferase, subunit A, domain 2"/>
    <property type="match status" value="1"/>
</dbReference>
<dbReference type="InterPro" id="IPR001544">
    <property type="entry name" value="Aminotrans_IV"/>
</dbReference>